<evidence type="ECO:0000313" key="2">
    <source>
        <dbReference type="Proteomes" id="UP000063308"/>
    </source>
</evidence>
<sequence>MAAQPKPTRKKRRRTLREPDVYYVVAIKDWGWGYSLSLNTDRQPIDPYHEFRHLQVQGRLLHPKGLRTDRIALTFLPSKDLDPEERKALRPLGVGSLDGYGDPITGLLPLPMDALPPILQMMIGERFKFVVLHGTKLSHRRATLHGFRMEMKLDPDDLQEGVELPD</sequence>
<gene>
    <name evidence="1" type="ORF">NK6_4949</name>
</gene>
<dbReference type="EMBL" id="AP014685">
    <property type="protein sequence ID" value="BAR58108.1"/>
    <property type="molecule type" value="Genomic_DNA"/>
</dbReference>
<dbReference type="AlphaFoldDB" id="A0A0E4BQE9"/>
<reference evidence="1 2" key="1">
    <citation type="submission" date="2014-11" db="EMBL/GenBank/DDBJ databases">
        <title>Symbiosis island explosion on the genome of extra-slow-growing strains of soybean bradyrhizobia with massive insertion sequences.</title>
        <authorList>
            <person name="Iida T."/>
            <person name="Minamisawa K."/>
        </authorList>
    </citation>
    <scope>NUCLEOTIDE SEQUENCE [LARGE SCALE GENOMIC DNA]</scope>
    <source>
        <strain evidence="1 2">NK6</strain>
    </source>
</reference>
<accession>A0A0E4BQE9</accession>
<proteinExistence type="predicted"/>
<name>A0A0E4BQE9_9BRAD</name>
<dbReference type="Proteomes" id="UP000063308">
    <property type="component" value="Chromosome"/>
</dbReference>
<evidence type="ECO:0000313" key="1">
    <source>
        <dbReference type="EMBL" id="BAR58108.1"/>
    </source>
</evidence>
<protein>
    <submittedName>
        <fullName evidence="1">Uncharacterized protein</fullName>
    </submittedName>
</protein>
<organism evidence="1 2">
    <name type="scientific">Bradyrhizobium diazoefficiens</name>
    <dbReference type="NCBI Taxonomy" id="1355477"/>
    <lineage>
        <taxon>Bacteria</taxon>
        <taxon>Pseudomonadati</taxon>
        <taxon>Pseudomonadota</taxon>
        <taxon>Alphaproteobacteria</taxon>
        <taxon>Hyphomicrobiales</taxon>
        <taxon>Nitrobacteraceae</taxon>
        <taxon>Bradyrhizobium</taxon>
    </lineage>
</organism>